<keyword evidence="2" id="KW-0677">Repeat</keyword>
<feature type="repeat" description="PPR" evidence="3">
    <location>
        <begin position="365"/>
        <end position="399"/>
    </location>
</feature>
<organism evidence="4 5">
    <name type="scientific">Apostasia shenzhenica</name>
    <dbReference type="NCBI Taxonomy" id="1088818"/>
    <lineage>
        <taxon>Eukaryota</taxon>
        <taxon>Viridiplantae</taxon>
        <taxon>Streptophyta</taxon>
        <taxon>Embryophyta</taxon>
        <taxon>Tracheophyta</taxon>
        <taxon>Spermatophyta</taxon>
        <taxon>Magnoliopsida</taxon>
        <taxon>Liliopsida</taxon>
        <taxon>Asparagales</taxon>
        <taxon>Orchidaceae</taxon>
        <taxon>Apostasioideae</taxon>
        <taxon>Apostasia</taxon>
    </lineage>
</organism>
<evidence type="ECO:0000313" key="5">
    <source>
        <dbReference type="Proteomes" id="UP000236161"/>
    </source>
</evidence>
<dbReference type="EMBL" id="KZ451939">
    <property type="protein sequence ID" value="PKA60301.1"/>
    <property type="molecule type" value="Genomic_DNA"/>
</dbReference>
<keyword evidence="4" id="KW-0808">Transferase</keyword>
<feature type="repeat" description="PPR" evidence="3">
    <location>
        <begin position="432"/>
        <end position="466"/>
    </location>
</feature>
<dbReference type="Gene3D" id="1.25.40.10">
    <property type="entry name" value="Tetratricopeptide repeat domain"/>
    <property type="match status" value="3"/>
</dbReference>
<name>A0A2I0AXM7_9ASPA</name>
<dbReference type="Proteomes" id="UP000236161">
    <property type="component" value="Unassembled WGS sequence"/>
</dbReference>
<dbReference type="PROSITE" id="PS51375">
    <property type="entry name" value="PPR"/>
    <property type="match status" value="5"/>
</dbReference>
<dbReference type="AlphaFoldDB" id="A0A2I0AXM7"/>
<dbReference type="EC" id="2.1.1.204" evidence="4"/>
<evidence type="ECO:0000256" key="3">
    <source>
        <dbReference type="PROSITE-ProRule" id="PRU00708"/>
    </source>
</evidence>
<evidence type="ECO:0000313" key="4">
    <source>
        <dbReference type="EMBL" id="PKA60301.1"/>
    </source>
</evidence>
<gene>
    <name evidence="4" type="ORF">AXF42_Ash008360</name>
</gene>
<dbReference type="InterPro" id="IPR011990">
    <property type="entry name" value="TPR-like_helical_dom_sf"/>
</dbReference>
<feature type="repeat" description="PPR" evidence="3">
    <location>
        <begin position="467"/>
        <end position="501"/>
    </location>
</feature>
<protein>
    <submittedName>
        <fullName evidence="4">Pentatricopeptide repeat-containing protein</fullName>
        <ecNumber evidence="4">2.1.1.204</ecNumber>
    </submittedName>
</protein>
<dbReference type="Pfam" id="PF01535">
    <property type="entry name" value="PPR"/>
    <property type="match status" value="2"/>
</dbReference>
<dbReference type="NCBIfam" id="TIGR00756">
    <property type="entry name" value="PPR"/>
    <property type="match status" value="6"/>
</dbReference>
<keyword evidence="5" id="KW-1185">Reference proteome</keyword>
<dbReference type="PANTHER" id="PTHR47941">
    <property type="entry name" value="PENTATRICOPEPTIDE REPEAT-CONTAINING PROTEIN 3, MITOCHONDRIAL"/>
    <property type="match status" value="1"/>
</dbReference>
<proteinExistence type="inferred from homology"/>
<accession>A0A2I0AXM7</accession>
<dbReference type="OrthoDB" id="185373at2759"/>
<dbReference type="InterPro" id="IPR002885">
    <property type="entry name" value="PPR_rpt"/>
</dbReference>
<dbReference type="GO" id="GO:0008168">
    <property type="term" value="F:methyltransferase activity"/>
    <property type="evidence" value="ECO:0007669"/>
    <property type="project" value="UniProtKB-KW"/>
</dbReference>
<feature type="repeat" description="PPR" evidence="3">
    <location>
        <begin position="295"/>
        <end position="329"/>
    </location>
</feature>
<dbReference type="GO" id="GO:0032259">
    <property type="term" value="P:methylation"/>
    <property type="evidence" value="ECO:0007669"/>
    <property type="project" value="UniProtKB-KW"/>
</dbReference>
<dbReference type="Pfam" id="PF13041">
    <property type="entry name" value="PPR_2"/>
    <property type="match status" value="3"/>
</dbReference>
<reference evidence="4 5" key="1">
    <citation type="journal article" date="2017" name="Nature">
        <title>The Apostasia genome and the evolution of orchids.</title>
        <authorList>
            <person name="Zhang G.Q."/>
            <person name="Liu K.W."/>
            <person name="Li Z."/>
            <person name="Lohaus R."/>
            <person name="Hsiao Y.Y."/>
            <person name="Niu S.C."/>
            <person name="Wang J.Y."/>
            <person name="Lin Y.C."/>
            <person name="Xu Q."/>
            <person name="Chen L.J."/>
            <person name="Yoshida K."/>
            <person name="Fujiwara S."/>
            <person name="Wang Z.W."/>
            <person name="Zhang Y.Q."/>
            <person name="Mitsuda N."/>
            <person name="Wang M."/>
            <person name="Liu G.H."/>
            <person name="Pecoraro L."/>
            <person name="Huang H.X."/>
            <person name="Xiao X.J."/>
            <person name="Lin M."/>
            <person name="Wu X.Y."/>
            <person name="Wu W.L."/>
            <person name="Chen Y.Y."/>
            <person name="Chang S.B."/>
            <person name="Sakamoto S."/>
            <person name="Ohme-Takagi M."/>
            <person name="Yagi M."/>
            <person name="Zeng S.J."/>
            <person name="Shen C.Y."/>
            <person name="Yeh C.M."/>
            <person name="Luo Y.B."/>
            <person name="Tsai W.C."/>
            <person name="Van de Peer Y."/>
            <person name="Liu Z.J."/>
        </authorList>
    </citation>
    <scope>NUCLEOTIDE SEQUENCE [LARGE SCALE GENOMIC DNA]</scope>
    <source>
        <strain evidence="5">cv. Shenzhen</strain>
        <tissue evidence="4">Stem</tissue>
    </source>
</reference>
<evidence type="ECO:0000256" key="2">
    <source>
        <dbReference type="ARBA" id="ARBA00022737"/>
    </source>
</evidence>
<comment type="similarity">
    <text evidence="1">Belongs to the PPR family. P subfamily.</text>
</comment>
<keyword evidence="4" id="KW-0489">Methyltransferase</keyword>
<evidence type="ECO:0000256" key="1">
    <source>
        <dbReference type="ARBA" id="ARBA00007626"/>
    </source>
</evidence>
<sequence>MWKRTLRWTALPPFSSLLTSQSHHRHRLRSISQITIYIPVTTVHLTCTKPVFSSLLKPFSSNSFDSDGESNDEAEPKDSSAQIDEQLLRDLDLVISCLRDFGSNGADAKHRLEQSGVVPSVELVNQVLSRLRHDWSAAFTFFLWAGKQPGYSHSLQQYHSMISILGKMRRFDTAWSLVNEMRRGASSIVSPQTLMIFIRKYSAIHDVARAINVFYSFQKFELKPGIHDFQGLLSALCRYKNVEDAEHLLLCNEGTFPFQTKSFNIILNGWCNVLVYVGEAKRFWRFMMNKGIEKDVVSYGCMISCYSKAGKLNDVVKLFNQMKGLGIAPDRKVYNATIYALAKARQVNRAKDLMRAMEAKGIVLNAVTFNSLIRPLCKARRVTDVRVLFDEMVQRGIIPSIRTFHAFFGVLRTAEAVFELMDQMVQIGCEPVMDTYIMLTRKLCRWRQHENVYKLWNQMHESGLSPDRSAYIVLIHGLFLNGRLEEASKFYDEMKEKGFEPESKTEEMITAWFSGKVVAGRSGLP</sequence>
<feature type="repeat" description="PPR" evidence="3">
    <location>
        <begin position="330"/>
        <end position="364"/>
    </location>
</feature>